<name>A0A4E9DUG6_GIBZA</name>
<protein>
    <submittedName>
        <fullName evidence="1">Uncharacterized protein</fullName>
    </submittedName>
</protein>
<gene>
    <name evidence="1" type="ORF">FUG_LOCUS220875</name>
</gene>
<accession>A0A4E9DUG6</accession>
<proteinExistence type="predicted"/>
<reference evidence="1" key="1">
    <citation type="submission" date="2019-04" db="EMBL/GenBank/DDBJ databases">
        <authorList>
            <person name="Melise S."/>
            <person name="Noan J."/>
            <person name="Okalmin O."/>
        </authorList>
    </citation>
    <scope>NUCLEOTIDE SEQUENCE</scope>
    <source>
        <strain evidence="1">FN9</strain>
    </source>
</reference>
<evidence type="ECO:0000313" key="1">
    <source>
        <dbReference type="EMBL" id="VIO56637.1"/>
    </source>
</evidence>
<sequence>MTYRVTPLPEHLPINNVVTRCQLMRMDNFKIHTVIHSDYLVFDKSGKLPFSISFGLCRPLNGDTDSRNVGLKTTRSILDIPYALSNGLLLLQEDDTDVDVGQLKPTDPDSLDRLFLSLSSPVGKYDNVKEDWSVYHYPILPDSDLAVLLKPGKKYTIRPKVGDLGEYVFINENGQHSEPNEAEKLCSTRANGRALFDVVESLPWPPKIETTMKRCNDTQDDALRFEITVTNKGTEAICVQTRDRQRFLIPSGPIEPEPGCPPLDPRPRIIDTERPNPRVSIQIFDVTTGEIVRRATQPGACGLYGQHDPRPRLETMTTLRPGEPIIRHVDVGDLVSKLPDGKFGLRMEPRGMWWCVGDCEEFATAGEDRVPGHLYNPKIPPVMLECGDVVEIDVKDGVAK</sequence>
<organism evidence="1">
    <name type="scientific">Gibberella zeae</name>
    <name type="common">Wheat head blight fungus</name>
    <name type="synonym">Fusarium graminearum</name>
    <dbReference type="NCBI Taxonomy" id="5518"/>
    <lineage>
        <taxon>Eukaryota</taxon>
        <taxon>Fungi</taxon>
        <taxon>Dikarya</taxon>
        <taxon>Ascomycota</taxon>
        <taxon>Pezizomycotina</taxon>
        <taxon>Sordariomycetes</taxon>
        <taxon>Hypocreomycetidae</taxon>
        <taxon>Hypocreales</taxon>
        <taxon>Nectriaceae</taxon>
        <taxon>Fusarium</taxon>
    </lineage>
</organism>
<dbReference type="EMBL" id="CAAKMV010000125">
    <property type="protein sequence ID" value="VIO56637.1"/>
    <property type="molecule type" value="Genomic_DNA"/>
</dbReference>
<dbReference type="AlphaFoldDB" id="A0A4E9DUG6"/>